<dbReference type="OrthoDB" id="3172332at2759"/>
<evidence type="ECO:0000256" key="4">
    <source>
        <dbReference type="ARBA" id="ARBA00023125"/>
    </source>
</evidence>
<accession>A0A6A5YST1</accession>
<keyword evidence="6" id="KW-0539">Nucleus</keyword>
<keyword evidence="2" id="KW-0862">Zinc</keyword>
<dbReference type="InterPro" id="IPR052360">
    <property type="entry name" value="Transcr_Regulatory_Proteins"/>
</dbReference>
<evidence type="ECO:0000256" key="2">
    <source>
        <dbReference type="ARBA" id="ARBA00022833"/>
    </source>
</evidence>
<gene>
    <name evidence="8" type="ORF">BDV96DRAFT_650907</name>
</gene>
<keyword evidence="3" id="KW-0805">Transcription regulation</keyword>
<feature type="compositionally biased region" description="Basic and acidic residues" evidence="7">
    <location>
        <begin position="450"/>
        <end position="462"/>
    </location>
</feature>
<proteinExistence type="predicted"/>
<dbReference type="GO" id="GO:0046872">
    <property type="term" value="F:metal ion binding"/>
    <property type="evidence" value="ECO:0007669"/>
    <property type="project" value="UniProtKB-KW"/>
</dbReference>
<keyword evidence="1" id="KW-0479">Metal-binding</keyword>
<evidence type="ECO:0000256" key="7">
    <source>
        <dbReference type="SAM" id="MobiDB-lite"/>
    </source>
</evidence>
<keyword evidence="5" id="KW-0804">Transcription</keyword>
<dbReference type="PANTHER" id="PTHR36206">
    <property type="entry name" value="ASPERCRYPTIN BIOSYNTHESIS CLUSTER-SPECIFIC TRANSCRIPTION REGULATOR ATNN-RELATED"/>
    <property type="match status" value="1"/>
</dbReference>
<evidence type="ECO:0000256" key="1">
    <source>
        <dbReference type="ARBA" id="ARBA00022723"/>
    </source>
</evidence>
<dbReference type="PANTHER" id="PTHR36206:SF16">
    <property type="entry name" value="TRANSCRIPTION FACTOR DOMAIN-CONTAINING PROTEIN-RELATED"/>
    <property type="match status" value="1"/>
</dbReference>
<sequence>MHAVVALLSVHKIKALMCTSVAGQKGISMEEQFLLKQYSKAISSLQPHFSAKSNASVRVALITCVLFVCIELTLGHYRTGNTHLRHGLKLLGYLQANSRLSSEQEVFVLGPFPQTLDEWITETFMRLLFHAGPFRQCPELFQHIVPPETAIDLFKAMSQARQCLDRLFMRIFGLVEECRQEWLACGVVTSLGLFDRQRRLKGDLDVWLRNYEVYDKTRIQLASLRERIEYQLLLSYHTMASIMTQTALWPGCEMRYDAQSADFALLIEQTINVVRTLWSTGSVEMRHGDEDRGEEMRESFPDLGWVPPLYYTIVKCRDHRLRSQALKLLNDNSHKETMWDAKLAASVCQAVMDVEEQDFYSGMIEADENPMSSMPAEECVAILPVLPHTHRMHEVQVVLPNDTTEGTKLFCKRREDDGRWYILECVLSPRTRSPSVWIEKIGVPTGVDSAPRESLGETDSRTENLPNGQDGQKRYAVAGVYRGV</sequence>
<keyword evidence="4" id="KW-0238">DNA-binding</keyword>
<keyword evidence="9" id="KW-1185">Reference proteome</keyword>
<evidence type="ECO:0000256" key="6">
    <source>
        <dbReference type="ARBA" id="ARBA00023242"/>
    </source>
</evidence>
<dbReference type="AlphaFoldDB" id="A0A6A5YST1"/>
<organism evidence="8 9">
    <name type="scientific">Lophiotrema nucula</name>
    <dbReference type="NCBI Taxonomy" id="690887"/>
    <lineage>
        <taxon>Eukaryota</taxon>
        <taxon>Fungi</taxon>
        <taxon>Dikarya</taxon>
        <taxon>Ascomycota</taxon>
        <taxon>Pezizomycotina</taxon>
        <taxon>Dothideomycetes</taxon>
        <taxon>Pleosporomycetidae</taxon>
        <taxon>Pleosporales</taxon>
        <taxon>Lophiotremataceae</taxon>
        <taxon>Lophiotrema</taxon>
    </lineage>
</organism>
<evidence type="ECO:0000313" key="8">
    <source>
        <dbReference type="EMBL" id="KAF2110259.1"/>
    </source>
</evidence>
<reference evidence="8" key="1">
    <citation type="journal article" date="2020" name="Stud. Mycol.">
        <title>101 Dothideomycetes genomes: a test case for predicting lifestyles and emergence of pathogens.</title>
        <authorList>
            <person name="Haridas S."/>
            <person name="Albert R."/>
            <person name="Binder M."/>
            <person name="Bloem J."/>
            <person name="Labutti K."/>
            <person name="Salamov A."/>
            <person name="Andreopoulos B."/>
            <person name="Baker S."/>
            <person name="Barry K."/>
            <person name="Bills G."/>
            <person name="Bluhm B."/>
            <person name="Cannon C."/>
            <person name="Castanera R."/>
            <person name="Culley D."/>
            <person name="Daum C."/>
            <person name="Ezra D."/>
            <person name="Gonzalez J."/>
            <person name="Henrissat B."/>
            <person name="Kuo A."/>
            <person name="Liang C."/>
            <person name="Lipzen A."/>
            <person name="Lutzoni F."/>
            <person name="Magnuson J."/>
            <person name="Mondo S."/>
            <person name="Nolan M."/>
            <person name="Ohm R."/>
            <person name="Pangilinan J."/>
            <person name="Park H.-J."/>
            <person name="Ramirez L."/>
            <person name="Alfaro M."/>
            <person name="Sun H."/>
            <person name="Tritt A."/>
            <person name="Yoshinaga Y."/>
            <person name="Zwiers L.-H."/>
            <person name="Turgeon B."/>
            <person name="Goodwin S."/>
            <person name="Spatafora J."/>
            <person name="Crous P."/>
            <person name="Grigoriev I."/>
        </authorList>
    </citation>
    <scope>NUCLEOTIDE SEQUENCE</scope>
    <source>
        <strain evidence="8">CBS 627.86</strain>
    </source>
</reference>
<evidence type="ECO:0000313" key="9">
    <source>
        <dbReference type="Proteomes" id="UP000799770"/>
    </source>
</evidence>
<evidence type="ECO:0000256" key="3">
    <source>
        <dbReference type="ARBA" id="ARBA00023015"/>
    </source>
</evidence>
<evidence type="ECO:0000256" key="5">
    <source>
        <dbReference type="ARBA" id="ARBA00023163"/>
    </source>
</evidence>
<dbReference type="GO" id="GO:0003677">
    <property type="term" value="F:DNA binding"/>
    <property type="evidence" value="ECO:0007669"/>
    <property type="project" value="UniProtKB-KW"/>
</dbReference>
<dbReference type="Proteomes" id="UP000799770">
    <property type="component" value="Unassembled WGS sequence"/>
</dbReference>
<feature type="region of interest" description="Disordered" evidence="7">
    <location>
        <begin position="447"/>
        <end position="471"/>
    </location>
</feature>
<protein>
    <submittedName>
        <fullName evidence="8">Uncharacterized protein</fullName>
    </submittedName>
</protein>
<dbReference type="EMBL" id="ML977338">
    <property type="protein sequence ID" value="KAF2110259.1"/>
    <property type="molecule type" value="Genomic_DNA"/>
</dbReference>
<name>A0A6A5YST1_9PLEO</name>